<dbReference type="Antibodypedia" id="23844">
    <property type="antibodies" value="219 antibodies from 28 providers"/>
</dbReference>
<keyword evidence="9 10" id="KW-1267">Proteomics identification</keyword>
<keyword evidence="2" id="KW-0694">RNA-binding</keyword>
<dbReference type="PANTHER" id="PTHR15683:SF4">
    <property type="entry name" value="SCAFFOLD ATTACHMENT FACTOR B2"/>
    <property type="match status" value="1"/>
</dbReference>
<accession>D6RHP9</accession>
<dbReference type="SMR" id="D6RHP9"/>
<dbReference type="PROSITE" id="PS50800">
    <property type="entry name" value="SAP"/>
    <property type="match status" value="1"/>
</dbReference>
<reference evidence="6 8" key="1">
    <citation type="journal article" date="2009" name="PLoS Biol.">
        <title>Lineage-specific biology revealed by a finished genome assembly of the mouse.</title>
        <authorList>
            <consortium name="Mouse Genome Sequencing Consortium"/>
            <person name="Church D.M."/>
            <person name="Goodstadt L."/>
            <person name="Hillier L.W."/>
            <person name="Zody M.C."/>
            <person name="Goldstein S."/>
            <person name="She X."/>
            <person name="Bult C.J."/>
            <person name="Agarwala R."/>
            <person name="Cherry J.L."/>
            <person name="DiCuccio M."/>
            <person name="Hlavina W."/>
            <person name="Kapustin Y."/>
            <person name="Meric P."/>
            <person name="Maglott D."/>
            <person name="Birtle Z."/>
            <person name="Marques A.C."/>
            <person name="Graves T."/>
            <person name="Zhou S."/>
            <person name="Teague B."/>
            <person name="Potamousis K."/>
            <person name="Churas C."/>
            <person name="Place M."/>
            <person name="Herschleb J."/>
            <person name="Runnheim R."/>
            <person name="Forrest D."/>
            <person name="Amos-Landgraf J."/>
            <person name="Schwartz D.C."/>
            <person name="Cheng Z."/>
            <person name="Lindblad-Toh K."/>
            <person name="Eichler E.E."/>
            <person name="Ponting C.P."/>
        </authorList>
    </citation>
    <scope>NUCLEOTIDE SEQUENCE [LARGE SCALE GENOMIC DNA]</scope>
    <source>
        <strain evidence="6 8">C57BL/6J</strain>
    </source>
</reference>
<gene>
    <name evidence="6 7" type="primary">Safb2</name>
</gene>
<evidence type="ECO:0000313" key="7">
    <source>
        <dbReference type="MGI" id="MGI:2146808"/>
    </source>
</evidence>
<evidence type="ECO:0000313" key="6">
    <source>
        <dbReference type="Ensembl" id="ENSMUSP00000116363.2"/>
    </source>
</evidence>
<dbReference type="GO" id="GO:0003723">
    <property type="term" value="F:RNA binding"/>
    <property type="evidence" value="ECO:0007669"/>
    <property type="project" value="UniProtKB-KW"/>
</dbReference>
<keyword evidence="8" id="KW-1185">Reference proteome</keyword>
<dbReference type="PeptideAtlas" id="D6RHP9"/>
<proteinExistence type="evidence at protein level"/>
<dbReference type="Ensembl" id="ENSMUST00000155983.2">
    <property type="protein sequence ID" value="ENSMUSP00000116363.2"/>
    <property type="gene ID" value="ENSMUSG00000042625.17"/>
</dbReference>
<evidence type="ECO:0000256" key="4">
    <source>
        <dbReference type="SAM" id="MobiDB-lite"/>
    </source>
</evidence>
<dbReference type="InterPro" id="IPR003034">
    <property type="entry name" value="SAP_dom"/>
</dbReference>
<evidence type="ECO:0007829" key="9">
    <source>
        <dbReference type="PeptideAtlas" id="D6RHP9"/>
    </source>
</evidence>
<dbReference type="Bgee" id="ENSMUSG00000042625">
    <property type="expression patterns" value="Expressed in retinal neural layer and 255 other cell types or tissues"/>
</dbReference>
<dbReference type="InterPro" id="IPR036361">
    <property type="entry name" value="SAP_dom_sf"/>
</dbReference>
<dbReference type="AlphaFoldDB" id="D6RHP9"/>
<dbReference type="GeneTree" id="ENSGT00940000161482"/>
<dbReference type="InterPro" id="IPR051738">
    <property type="entry name" value="SAF_Modulators"/>
</dbReference>
<feature type="domain" description="SAP" evidence="5">
    <location>
        <begin position="25"/>
        <end position="59"/>
    </location>
</feature>
<evidence type="ECO:0000256" key="3">
    <source>
        <dbReference type="ARBA" id="ARBA00023242"/>
    </source>
</evidence>
<dbReference type="GO" id="GO:0005634">
    <property type="term" value="C:nucleus"/>
    <property type="evidence" value="ECO:0007669"/>
    <property type="project" value="UniProtKB-SubCell"/>
</dbReference>
<evidence type="ECO:0000313" key="8">
    <source>
        <dbReference type="Proteomes" id="UP000000589"/>
    </source>
</evidence>
<reference evidence="6" key="4">
    <citation type="submission" date="2025-08" db="UniProtKB">
        <authorList>
            <consortium name="Ensembl"/>
        </authorList>
    </citation>
    <scope>IDENTIFICATION</scope>
    <source>
        <strain evidence="6">C57BL/6J</strain>
    </source>
</reference>
<evidence type="ECO:0000256" key="1">
    <source>
        <dbReference type="ARBA" id="ARBA00004123"/>
    </source>
</evidence>
<dbReference type="Pfam" id="PF02037">
    <property type="entry name" value="SAP"/>
    <property type="match status" value="1"/>
</dbReference>
<evidence type="ECO:0007829" key="11">
    <source>
        <dbReference type="PubMed" id="21183079"/>
    </source>
</evidence>
<evidence type="ECO:0000259" key="5">
    <source>
        <dbReference type="PROSITE" id="PS50800"/>
    </source>
</evidence>
<feature type="region of interest" description="Disordered" evidence="4">
    <location>
        <begin position="1"/>
        <end position="26"/>
    </location>
</feature>
<keyword evidence="3" id="KW-0539">Nucleus</keyword>
<reference evidence="11" key="2">
    <citation type="journal article" date="2010" name="Cell">
        <title>A tissue-specific atlas of mouse protein phosphorylation and expression.</title>
        <authorList>
            <person name="Huttlin E.L."/>
            <person name="Jedrychowski M.P."/>
            <person name="Elias J.E."/>
            <person name="Goswami T."/>
            <person name="Rad R."/>
            <person name="Beausoleil S.A."/>
            <person name="Villen J."/>
            <person name="Haas W."/>
            <person name="Sowa M.E."/>
            <person name="Gygi S.P."/>
        </authorList>
    </citation>
    <scope>IDENTIFICATION BY MASS SPECTROMETRY [LARGE SCALE ANALYSIS]</scope>
</reference>
<dbReference type="SUPFAM" id="SSF68906">
    <property type="entry name" value="SAP domain"/>
    <property type="match status" value="1"/>
</dbReference>
<dbReference type="AGR" id="MGI:2146808"/>
<reference evidence="6" key="5">
    <citation type="submission" date="2025-09" db="UniProtKB">
        <authorList>
            <consortium name="Ensembl"/>
        </authorList>
    </citation>
    <scope>IDENTIFICATION</scope>
    <source>
        <strain evidence="6">C57BL/6J</strain>
    </source>
</reference>
<name>D6RHP9_MOUSE</name>
<protein>
    <submittedName>
        <fullName evidence="6">Scaffold attachment factor B2</fullName>
    </submittedName>
</protein>
<dbReference type="VEuPathDB" id="HostDB:ENSMUSG00000042625"/>
<organism evidence="6 8">
    <name type="scientific">Mus musculus</name>
    <name type="common">Mouse</name>
    <dbReference type="NCBI Taxonomy" id="10090"/>
    <lineage>
        <taxon>Eukaryota</taxon>
        <taxon>Metazoa</taxon>
        <taxon>Chordata</taxon>
        <taxon>Craniata</taxon>
        <taxon>Vertebrata</taxon>
        <taxon>Euteleostomi</taxon>
        <taxon>Mammalia</taxon>
        <taxon>Eutheria</taxon>
        <taxon>Euarchontoglires</taxon>
        <taxon>Glires</taxon>
        <taxon>Rodentia</taxon>
        <taxon>Myomorpha</taxon>
        <taxon>Muroidea</taxon>
        <taxon>Muridae</taxon>
        <taxon>Murinae</taxon>
        <taxon>Mus</taxon>
        <taxon>Mus</taxon>
    </lineage>
</organism>
<dbReference type="SMART" id="SM00513">
    <property type="entry name" value="SAP"/>
    <property type="match status" value="1"/>
</dbReference>
<dbReference type="PANTHER" id="PTHR15683">
    <property type="entry name" value="SCAFFOLD ATTACHMENT FACTOR B-RELATED"/>
    <property type="match status" value="1"/>
</dbReference>
<sequence length="214" mass="23230">MAEPGTGSGDPAFGPGASESGTRRLSDLRVIDLRAELKKRNLDTGGNKSVLMERLRKAFKEEGQEPEEVGISWGAVSKRAVKRNTKGSKMEEEGSEDNGLEEDSRYGQDGVVILQSSQDRDTMDTGVPDGMEAEDLSVPCLGKADTVNQILHAFDDSKEYVAAQLGQLPAQLLKHAVDEEVFKNTLEASVSDLKVTLADEEAPMEPALLRKNKI</sequence>
<reference evidence="6 8" key="3">
    <citation type="journal article" date="2011" name="PLoS Biol.">
        <title>Modernizing reference genome assemblies.</title>
        <authorList>
            <person name="Church D.M."/>
            <person name="Schneider V.A."/>
            <person name="Graves T."/>
            <person name="Auger K."/>
            <person name="Cunningham F."/>
            <person name="Bouk N."/>
            <person name="Chen H.C."/>
            <person name="Agarwala R."/>
            <person name="McLaren W.M."/>
            <person name="Ritchie G.R."/>
            <person name="Albracht D."/>
            <person name="Kremitzki M."/>
            <person name="Rock S."/>
            <person name="Kotkiewicz H."/>
            <person name="Kremitzki C."/>
            <person name="Wollam A."/>
            <person name="Trani L."/>
            <person name="Fulton L."/>
            <person name="Fulton R."/>
            <person name="Matthews L."/>
            <person name="Whitehead S."/>
            <person name="Chow W."/>
            <person name="Torrance J."/>
            <person name="Dunn M."/>
            <person name="Harden G."/>
            <person name="Threadgold G."/>
            <person name="Wood J."/>
            <person name="Collins J."/>
            <person name="Heath P."/>
            <person name="Griffiths G."/>
            <person name="Pelan S."/>
            <person name="Grafham D."/>
            <person name="Eichler E.E."/>
            <person name="Weinstock G."/>
            <person name="Mardis E.R."/>
            <person name="Wilson R.K."/>
            <person name="Howe K."/>
            <person name="Flicek P."/>
            <person name="Hubbard T."/>
        </authorList>
    </citation>
    <scope>NUCLEOTIDE SEQUENCE [LARGE SCALE GENOMIC DNA]</scope>
    <source>
        <strain evidence="6 8">C57BL/6J</strain>
    </source>
</reference>
<dbReference type="ExpressionAtlas" id="D6RHP9">
    <property type="expression patterns" value="baseline and differential"/>
</dbReference>
<dbReference type="Proteomes" id="UP000000589">
    <property type="component" value="Chromosome 17"/>
</dbReference>
<dbReference type="FunFam" id="1.10.720.30:FF:000005">
    <property type="entry name" value="scaffold attachment factor B2 isoform X1"/>
    <property type="match status" value="1"/>
</dbReference>
<dbReference type="Gene3D" id="1.10.720.30">
    <property type="entry name" value="SAP domain"/>
    <property type="match status" value="1"/>
</dbReference>
<dbReference type="ProteomicsDB" id="327064"/>
<evidence type="ECO:0007829" key="10">
    <source>
        <dbReference type="ProteomicsDB" id="D6RHP9"/>
    </source>
</evidence>
<dbReference type="MGI" id="MGI:2146808">
    <property type="gene designation" value="Safb2"/>
</dbReference>
<evidence type="ECO:0000256" key="2">
    <source>
        <dbReference type="ARBA" id="ARBA00022884"/>
    </source>
</evidence>
<feature type="region of interest" description="Disordered" evidence="4">
    <location>
        <begin position="60"/>
        <end position="134"/>
    </location>
</feature>
<comment type="subcellular location">
    <subcellularLocation>
        <location evidence="1">Nucleus</location>
    </subcellularLocation>
</comment>